<dbReference type="Proteomes" id="UP001150266">
    <property type="component" value="Unassembled WGS sequence"/>
</dbReference>
<protein>
    <submittedName>
        <fullName evidence="1">Uncharacterized protein</fullName>
    </submittedName>
</protein>
<name>A0A9W9DUC2_9AGAR</name>
<dbReference type="AlphaFoldDB" id="A0A9W9DUC2"/>
<accession>A0A9W9DUC2</accession>
<dbReference type="EMBL" id="JAOTPV010000003">
    <property type="protein sequence ID" value="KAJ4485284.1"/>
    <property type="molecule type" value="Genomic_DNA"/>
</dbReference>
<organism evidence="1 2">
    <name type="scientific">Lentinula aciculospora</name>
    <dbReference type="NCBI Taxonomy" id="153920"/>
    <lineage>
        <taxon>Eukaryota</taxon>
        <taxon>Fungi</taxon>
        <taxon>Dikarya</taxon>
        <taxon>Basidiomycota</taxon>
        <taxon>Agaricomycotina</taxon>
        <taxon>Agaricomycetes</taxon>
        <taxon>Agaricomycetidae</taxon>
        <taxon>Agaricales</taxon>
        <taxon>Marasmiineae</taxon>
        <taxon>Omphalotaceae</taxon>
        <taxon>Lentinula</taxon>
    </lineage>
</organism>
<reference evidence="1" key="1">
    <citation type="submission" date="2022-08" db="EMBL/GenBank/DDBJ databases">
        <title>A Global Phylogenomic Analysis of the Shiitake Genus Lentinula.</title>
        <authorList>
            <consortium name="DOE Joint Genome Institute"/>
            <person name="Sierra-Patev S."/>
            <person name="Min B."/>
            <person name="Naranjo-Ortiz M."/>
            <person name="Looney B."/>
            <person name="Konkel Z."/>
            <person name="Slot J.C."/>
            <person name="Sakamoto Y."/>
            <person name="Steenwyk J.L."/>
            <person name="Rokas A."/>
            <person name="Carro J."/>
            <person name="Camarero S."/>
            <person name="Ferreira P."/>
            <person name="Molpeceres G."/>
            <person name="Ruiz-Duenas F.J."/>
            <person name="Serrano A."/>
            <person name="Henrissat B."/>
            <person name="Drula E."/>
            <person name="Hughes K.W."/>
            <person name="Mata J.L."/>
            <person name="Ishikawa N.K."/>
            <person name="Vargas-Isla R."/>
            <person name="Ushijima S."/>
            <person name="Smith C.A."/>
            <person name="Ahrendt S."/>
            <person name="Andreopoulos W."/>
            <person name="He G."/>
            <person name="Labutti K."/>
            <person name="Lipzen A."/>
            <person name="Ng V."/>
            <person name="Riley R."/>
            <person name="Sandor L."/>
            <person name="Barry K."/>
            <person name="Martinez A.T."/>
            <person name="Xiao Y."/>
            <person name="Gibbons J.G."/>
            <person name="Terashima K."/>
            <person name="Grigoriev I.V."/>
            <person name="Hibbett D.S."/>
        </authorList>
    </citation>
    <scope>NUCLEOTIDE SEQUENCE</scope>
    <source>
        <strain evidence="1">JLM2183</strain>
    </source>
</reference>
<proteinExistence type="predicted"/>
<gene>
    <name evidence="1" type="ORF">J3R30DRAFT_1336722</name>
</gene>
<evidence type="ECO:0000313" key="2">
    <source>
        <dbReference type="Proteomes" id="UP001150266"/>
    </source>
</evidence>
<sequence length="209" mass="23124">MLLYRHGIRFSYTARILLFLGIAAFLLESSECASRRSTLLSSRATTDDKCSCEGTTFVSDSNVKKAEKTIQLFFDHKSVQAFLPGPECRLRLSPRLKPSSHVFFAAIRYTFAMRCTKGSSAPVQYLGQNVYSGLRAGDSVDGILYITEGEPGTKKQLLMLKGGQSKVQHITLQRHLHSFVVVLMHGSDPGTSSTFPMFPLVLSSYAECI</sequence>
<keyword evidence="2" id="KW-1185">Reference proteome</keyword>
<comment type="caution">
    <text evidence="1">The sequence shown here is derived from an EMBL/GenBank/DDBJ whole genome shotgun (WGS) entry which is preliminary data.</text>
</comment>
<evidence type="ECO:0000313" key="1">
    <source>
        <dbReference type="EMBL" id="KAJ4485284.1"/>
    </source>
</evidence>